<dbReference type="CDD" id="cd00067">
    <property type="entry name" value="GAL4"/>
    <property type="match status" value="1"/>
</dbReference>
<comment type="subcellular location">
    <subcellularLocation>
        <location evidence="1">Nucleus</location>
    </subcellularLocation>
</comment>
<comment type="caution">
    <text evidence="5">The sequence shown here is derived from an EMBL/GenBank/DDBJ whole genome shotgun (WGS) entry which is preliminary data.</text>
</comment>
<evidence type="ECO:0000259" key="4">
    <source>
        <dbReference type="PROSITE" id="PS50048"/>
    </source>
</evidence>
<proteinExistence type="predicted"/>
<evidence type="ECO:0000256" key="3">
    <source>
        <dbReference type="SAM" id="MobiDB-lite"/>
    </source>
</evidence>
<keyword evidence="6" id="KW-1185">Reference proteome</keyword>
<reference evidence="6" key="1">
    <citation type="submission" date="2018-05" db="EMBL/GenBank/DDBJ databases">
        <title>Draft genome sequence of Stemphylium lycopersici strain CIDEFI 213.</title>
        <authorList>
            <person name="Medina R."/>
            <person name="Franco M.E.E."/>
            <person name="Lucentini C.G."/>
            <person name="Saparrat M.C.N."/>
            <person name="Balatti P.A."/>
        </authorList>
    </citation>
    <scope>NUCLEOTIDE SEQUENCE [LARGE SCALE GENOMIC DNA]</scope>
    <source>
        <strain evidence="6">CIDEFI 213</strain>
    </source>
</reference>
<feature type="region of interest" description="Disordered" evidence="3">
    <location>
        <begin position="40"/>
        <end position="60"/>
    </location>
</feature>
<dbReference type="STRING" id="183478.A0A364N2F4"/>
<dbReference type="Pfam" id="PF00172">
    <property type="entry name" value="Zn_clus"/>
    <property type="match status" value="1"/>
</dbReference>
<evidence type="ECO:0000313" key="6">
    <source>
        <dbReference type="Proteomes" id="UP000249619"/>
    </source>
</evidence>
<feature type="region of interest" description="Disordered" evidence="3">
    <location>
        <begin position="72"/>
        <end position="112"/>
    </location>
</feature>
<dbReference type="EMBL" id="QGDH01000068">
    <property type="protein sequence ID" value="RAR10229.1"/>
    <property type="molecule type" value="Genomic_DNA"/>
</dbReference>
<dbReference type="InterPro" id="IPR001138">
    <property type="entry name" value="Zn2Cys6_DnaBD"/>
</dbReference>
<feature type="region of interest" description="Disordered" evidence="3">
    <location>
        <begin position="611"/>
        <end position="640"/>
    </location>
</feature>
<dbReference type="PROSITE" id="PS00463">
    <property type="entry name" value="ZN2_CY6_FUNGAL_1"/>
    <property type="match status" value="1"/>
</dbReference>
<evidence type="ECO:0000256" key="2">
    <source>
        <dbReference type="ARBA" id="ARBA00023242"/>
    </source>
</evidence>
<feature type="domain" description="Zn(2)-C6 fungal-type" evidence="4">
    <location>
        <begin position="10"/>
        <end position="39"/>
    </location>
</feature>
<sequence>MSAISRSKLTCAACARRKVKCSKTVPCTNCIRRGQQQTCGIDEPQRDTASPIRSSSSREQELAYLKRRVAQLEDASGQQSPTDTFQSTQPASSPSNMRTQQPMEANKDAASGRDAATVLEFLAWGRTKDPDCHTVASLEPTEEITPQSGATVLDDLSQLSVLQLLLPSPHQVRQLVDYHTECLLWYHGSYFAPTFEAQLRIFLDQHGGIIRNSSVNLQWTALLFAVLTASLTCAPDVRVRSWGFGEPEQETLSRRWFQAIIACLTRADYTSNLSILSCQAIAAATTSAHLLGFSTTQSIHLATAVRIAQSLGIHRLSPDPNGIIVEKEIGRRVWCQLCCQDWFSIPFSESYLVNPMYSTSASPSNCHDEDMVALDPNIPTITSYSRFLREIAAIMPQLQDGLITCNTPYTRYEKVLHWDSVLRSLATRERPLFMTNGPLDPNWPIWISWARHALAITSSHKIIMIHRSFLQDSFENTAFAFTRRTCLAASKTIIKEYKCLIAENGPTLWIHQAFAVAASITLCLDIFYRDSHDSQTIEHRALIQDVLQILHSLRNSTIATRGSKLLEALLAYTSRVVVSQRQKKHSRDGAPVARFDVSNLIREFYESSGTEKQSGLVNDSTFPPLSDDPPPTYDPSESEHIPIDFSQSHCHIPFPPGANSFDDLLYLANFDFANM</sequence>
<dbReference type="AlphaFoldDB" id="A0A364N2F4"/>
<accession>A0A364N2F4</accession>
<dbReference type="PANTHER" id="PTHR31001:SF76">
    <property type="entry name" value="ZN(2)-C6 FUNGAL-TYPE DOMAIN-CONTAINING PROTEIN"/>
    <property type="match status" value="1"/>
</dbReference>
<dbReference type="GO" id="GO:0008270">
    <property type="term" value="F:zinc ion binding"/>
    <property type="evidence" value="ECO:0007669"/>
    <property type="project" value="InterPro"/>
</dbReference>
<feature type="compositionally biased region" description="Polar residues" evidence="3">
    <location>
        <begin position="611"/>
        <end position="623"/>
    </location>
</feature>
<gene>
    <name evidence="5" type="ORF">DDE83_005191</name>
</gene>
<dbReference type="InterPro" id="IPR050613">
    <property type="entry name" value="Sec_Metabolite_Reg"/>
</dbReference>
<evidence type="ECO:0000313" key="5">
    <source>
        <dbReference type="EMBL" id="RAR10229.1"/>
    </source>
</evidence>
<dbReference type="GO" id="GO:0000981">
    <property type="term" value="F:DNA-binding transcription factor activity, RNA polymerase II-specific"/>
    <property type="evidence" value="ECO:0007669"/>
    <property type="project" value="InterPro"/>
</dbReference>
<dbReference type="Proteomes" id="UP000249619">
    <property type="component" value="Unassembled WGS sequence"/>
</dbReference>
<feature type="compositionally biased region" description="Polar residues" evidence="3">
    <location>
        <begin position="76"/>
        <end position="103"/>
    </location>
</feature>
<dbReference type="GO" id="GO:0005634">
    <property type="term" value="C:nucleus"/>
    <property type="evidence" value="ECO:0007669"/>
    <property type="project" value="UniProtKB-SubCell"/>
</dbReference>
<dbReference type="CDD" id="cd12148">
    <property type="entry name" value="fungal_TF_MHR"/>
    <property type="match status" value="1"/>
</dbReference>
<dbReference type="Gene3D" id="4.10.240.10">
    <property type="entry name" value="Zn(2)-C6 fungal-type DNA-binding domain"/>
    <property type="match status" value="1"/>
</dbReference>
<name>A0A364N2F4_STELY</name>
<dbReference type="PANTHER" id="PTHR31001">
    <property type="entry name" value="UNCHARACTERIZED TRANSCRIPTIONAL REGULATORY PROTEIN"/>
    <property type="match status" value="1"/>
</dbReference>
<dbReference type="SMART" id="SM00066">
    <property type="entry name" value="GAL4"/>
    <property type="match status" value="1"/>
</dbReference>
<dbReference type="SUPFAM" id="SSF57701">
    <property type="entry name" value="Zn2/Cys6 DNA-binding domain"/>
    <property type="match status" value="1"/>
</dbReference>
<organism evidence="5 6">
    <name type="scientific">Stemphylium lycopersici</name>
    <name type="common">Tomato gray leaf spot disease fungus</name>
    <name type="synonym">Thyrospora lycopersici</name>
    <dbReference type="NCBI Taxonomy" id="183478"/>
    <lineage>
        <taxon>Eukaryota</taxon>
        <taxon>Fungi</taxon>
        <taxon>Dikarya</taxon>
        <taxon>Ascomycota</taxon>
        <taxon>Pezizomycotina</taxon>
        <taxon>Dothideomycetes</taxon>
        <taxon>Pleosporomycetidae</taxon>
        <taxon>Pleosporales</taxon>
        <taxon>Pleosporineae</taxon>
        <taxon>Pleosporaceae</taxon>
        <taxon>Stemphylium</taxon>
    </lineage>
</organism>
<dbReference type="InterPro" id="IPR036864">
    <property type="entry name" value="Zn2-C6_fun-type_DNA-bd_sf"/>
</dbReference>
<dbReference type="PROSITE" id="PS50048">
    <property type="entry name" value="ZN2_CY6_FUNGAL_2"/>
    <property type="match status" value="1"/>
</dbReference>
<evidence type="ECO:0000256" key="1">
    <source>
        <dbReference type="ARBA" id="ARBA00004123"/>
    </source>
</evidence>
<protein>
    <submittedName>
        <fullName evidence="5">C6 zinc finger domain-containing protein</fullName>
    </submittedName>
</protein>
<keyword evidence="2" id="KW-0539">Nucleus</keyword>